<feature type="binding site" evidence="13">
    <location>
        <position position="110"/>
    </location>
    <ligand>
        <name>substrate</name>
    </ligand>
</feature>
<evidence type="ECO:0000256" key="12">
    <source>
        <dbReference type="ARBA" id="ARBA00047973"/>
    </source>
</evidence>
<dbReference type="STRING" id="888064.HMPREF9088_2045"/>
<comment type="subunit">
    <text evidence="4">Homotrimer.</text>
</comment>
<name>E6LI55_ENTI1</name>
<evidence type="ECO:0000256" key="10">
    <source>
        <dbReference type="ARBA" id="ARBA00030169"/>
    </source>
</evidence>
<sequence length="128" mass="13681">MSNYSHAQKKISPALLCDGMQKLGIAKNGAMDASLMPIDEQKFMVGTACTVDTEDGDNFPIHVAIYQGKPDYVLIVAGKNSMERAYLCDLLARAADAVGLSGIVVDGCVRDKLGLKELAIPVYSKGIM</sequence>
<organism evidence="14 15">
    <name type="scientific">Enterococcus italicus (strain DSM 15952 / CCUG 50447 / LMG 22039 / TP 1.5)</name>
    <dbReference type="NCBI Taxonomy" id="888064"/>
    <lineage>
        <taxon>Bacteria</taxon>
        <taxon>Bacillati</taxon>
        <taxon>Bacillota</taxon>
        <taxon>Bacilli</taxon>
        <taxon>Lactobacillales</taxon>
        <taxon>Enterococcaceae</taxon>
        <taxon>Enterococcus</taxon>
    </lineage>
</organism>
<dbReference type="InterPro" id="IPR005493">
    <property type="entry name" value="RraA/RraA-like"/>
</dbReference>
<comment type="catalytic activity">
    <reaction evidence="12">
        <text>oxaloacetate + H(+) = pyruvate + CO2</text>
        <dbReference type="Rhea" id="RHEA:15641"/>
        <dbReference type="ChEBI" id="CHEBI:15361"/>
        <dbReference type="ChEBI" id="CHEBI:15378"/>
        <dbReference type="ChEBI" id="CHEBI:16452"/>
        <dbReference type="ChEBI" id="CHEBI:16526"/>
        <dbReference type="EC" id="4.1.1.112"/>
    </reaction>
</comment>
<reference evidence="14 15" key="1">
    <citation type="submission" date="2010-12" db="EMBL/GenBank/DDBJ databases">
        <authorList>
            <person name="Muzny D."/>
            <person name="Qin X."/>
            <person name="Deng J."/>
            <person name="Jiang H."/>
            <person name="Liu Y."/>
            <person name="Qu J."/>
            <person name="Song X.-Z."/>
            <person name="Zhang L."/>
            <person name="Thornton R."/>
            <person name="Coyle M."/>
            <person name="Francisco L."/>
            <person name="Jackson L."/>
            <person name="Javaid M."/>
            <person name="Korchina V."/>
            <person name="Kovar C."/>
            <person name="Mata R."/>
            <person name="Mathew T."/>
            <person name="Ngo R."/>
            <person name="Nguyen L."/>
            <person name="Nguyen N."/>
            <person name="Okwuonu G."/>
            <person name="Ongeri F."/>
            <person name="Pham C."/>
            <person name="Simmons D."/>
            <person name="Wilczek-Boney K."/>
            <person name="Hale W."/>
            <person name="Jakkamsetti A."/>
            <person name="Pham P."/>
            <person name="Ruth R."/>
            <person name="San Lucas F."/>
            <person name="Warren J."/>
            <person name="Zhang J."/>
            <person name="Zhao Z."/>
            <person name="Zhou C."/>
            <person name="Zhu D."/>
            <person name="Lee S."/>
            <person name="Bess C."/>
            <person name="Blankenburg K."/>
            <person name="Forbes L."/>
            <person name="Fu Q."/>
            <person name="Gubbala S."/>
            <person name="Hirani K."/>
            <person name="Jayaseelan J.C."/>
            <person name="Lara F."/>
            <person name="Munidasa M."/>
            <person name="Palculict T."/>
            <person name="Patil S."/>
            <person name="Pu L.-L."/>
            <person name="Saada N."/>
            <person name="Tang L."/>
            <person name="Weissenberger G."/>
            <person name="Zhu Y."/>
            <person name="Hemphill L."/>
            <person name="Shang Y."/>
            <person name="Youmans B."/>
            <person name="Ayvaz T."/>
            <person name="Ross M."/>
            <person name="Santibanez J."/>
            <person name="Aqrawi P."/>
            <person name="Gross S."/>
            <person name="Joshi V."/>
            <person name="Fowler G."/>
            <person name="Nazareth L."/>
            <person name="Reid J."/>
            <person name="Worley K."/>
            <person name="Petrosino J."/>
            <person name="Highlander S."/>
            <person name="Gibbs R."/>
        </authorList>
    </citation>
    <scope>NUCLEOTIDE SEQUENCE [LARGE SCALE GENOMIC DNA]</scope>
    <source>
        <strain evidence="15">DSM 15952 / CCUG 50447 / LMG 22039 / TP 1.5</strain>
    </source>
</reference>
<accession>E6LI55</accession>
<evidence type="ECO:0000256" key="5">
    <source>
        <dbReference type="ARBA" id="ARBA00012213"/>
    </source>
</evidence>
<comment type="caution">
    <text evidence="14">The sequence shown here is derived from an EMBL/GenBank/DDBJ whole genome shotgun (WGS) entry which is preliminary data.</text>
</comment>
<keyword evidence="15" id="KW-1185">Reference proteome</keyword>
<keyword evidence="13" id="KW-0460">Magnesium</keyword>
<dbReference type="CDD" id="cd16841">
    <property type="entry name" value="RraA_family"/>
    <property type="match status" value="1"/>
</dbReference>
<evidence type="ECO:0000313" key="14">
    <source>
        <dbReference type="EMBL" id="EFU73117.1"/>
    </source>
</evidence>
<evidence type="ECO:0000256" key="4">
    <source>
        <dbReference type="ARBA" id="ARBA00011233"/>
    </source>
</evidence>
<keyword evidence="13" id="KW-0479">Metal-binding</keyword>
<dbReference type="PANTHER" id="PTHR33254">
    <property type="entry name" value="4-HYDROXY-4-METHYL-2-OXOGLUTARATE ALDOLASE 3-RELATED"/>
    <property type="match status" value="1"/>
</dbReference>
<dbReference type="InterPro" id="IPR036704">
    <property type="entry name" value="RraA/RraA-like_sf"/>
</dbReference>
<dbReference type="Pfam" id="PF03737">
    <property type="entry name" value="RraA-like"/>
    <property type="match status" value="1"/>
</dbReference>
<dbReference type="EC" id="4.1.1.112" evidence="6"/>
<evidence type="ECO:0000313" key="15">
    <source>
        <dbReference type="Proteomes" id="UP000010296"/>
    </source>
</evidence>
<evidence type="ECO:0000256" key="1">
    <source>
        <dbReference type="ARBA" id="ARBA00001342"/>
    </source>
</evidence>
<evidence type="ECO:0000256" key="3">
    <source>
        <dbReference type="ARBA" id="ARBA00008621"/>
    </source>
</evidence>
<comment type="function">
    <text evidence="8">Catalyzes the aldol cleavage of 4-hydroxy-4-methyl-2-oxoglutarate (HMG) into 2 molecules of pyruvate. Also contains a secondary oxaloacetate (OAA) decarboxylase activity due to the common pyruvate enolate transition state formed following C-C bond cleavage in the retro-aldol and decarboxylation reactions.</text>
</comment>
<dbReference type="GO" id="GO:0047443">
    <property type="term" value="F:4-hydroxy-4-methyl-2-oxoglutarate aldolase activity"/>
    <property type="evidence" value="ECO:0007669"/>
    <property type="project" value="UniProtKB-EC"/>
</dbReference>
<dbReference type="SUPFAM" id="SSF89562">
    <property type="entry name" value="RraA-like"/>
    <property type="match status" value="1"/>
</dbReference>
<dbReference type="Proteomes" id="UP000010296">
    <property type="component" value="Unassembled WGS sequence"/>
</dbReference>
<evidence type="ECO:0000256" key="7">
    <source>
        <dbReference type="ARBA" id="ARBA00016549"/>
    </source>
</evidence>
<dbReference type="GO" id="GO:0046872">
    <property type="term" value="F:metal ion binding"/>
    <property type="evidence" value="ECO:0007669"/>
    <property type="project" value="UniProtKB-KW"/>
</dbReference>
<proteinExistence type="inferred from homology"/>
<evidence type="ECO:0000256" key="2">
    <source>
        <dbReference type="ARBA" id="ARBA00001968"/>
    </source>
</evidence>
<dbReference type="EC" id="4.1.3.17" evidence="5"/>
<dbReference type="eggNOG" id="COG0684">
    <property type="taxonomic scope" value="Bacteria"/>
</dbReference>
<evidence type="ECO:0000256" key="8">
    <source>
        <dbReference type="ARBA" id="ARBA00025046"/>
    </source>
</evidence>
<comment type="similarity">
    <text evidence="3">Belongs to the class II aldolase/RraA-like family.</text>
</comment>
<protein>
    <recommendedName>
        <fullName evidence="7">Putative 4-hydroxy-4-methyl-2-oxoglutarate aldolase</fullName>
        <ecNumber evidence="6">4.1.1.112</ecNumber>
        <ecNumber evidence="5">4.1.3.17</ecNumber>
    </recommendedName>
    <alternativeName>
        <fullName evidence="11">Oxaloacetate decarboxylase</fullName>
    </alternativeName>
    <alternativeName>
        <fullName evidence="9">Regulator of ribonuclease activity homolog</fullName>
    </alternativeName>
    <alternativeName>
        <fullName evidence="10">RraA-like protein</fullName>
    </alternativeName>
</protein>
<dbReference type="EMBL" id="AEPV01000079">
    <property type="protein sequence ID" value="EFU73117.1"/>
    <property type="molecule type" value="Genomic_DNA"/>
</dbReference>
<dbReference type="Gene3D" id="3.50.30.40">
    <property type="entry name" value="Ribonuclease E inhibitor RraA/RraA-like"/>
    <property type="match status" value="1"/>
</dbReference>
<evidence type="ECO:0000256" key="6">
    <source>
        <dbReference type="ARBA" id="ARBA00012947"/>
    </source>
</evidence>
<feature type="binding site" evidence="13">
    <location>
        <position position="111"/>
    </location>
    <ligand>
        <name>Mg(2+)</name>
        <dbReference type="ChEBI" id="CHEBI:18420"/>
    </ligand>
</feature>
<evidence type="ECO:0000256" key="9">
    <source>
        <dbReference type="ARBA" id="ARBA00029596"/>
    </source>
</evidence>
<dbReference type="AlphaFoldDB" id="E6LI55"/>
<dbReference type="GO" id="GO:0008948">
    <property type="term" value="F:oxaloacetate decarboxylase activity"/>
    <property type="evidence" value="ECO:0007669"/>
    <property type="project" value="UniProtKB-EC"/>
</dbReference>
<comment type="cofactor">
    <cofactor evidence="2">
        <name>a divalent metal cation</name>
        <dbReference type="ChEBI" id="CHEBI:60240"/>
    </cofactor>
</comment>
<evidence type="ECO:0000256" key="13">
    <source>
        <dbReference type="PIRSR" id="PIRSR605493-1"/>
    </source>
</evidence>
<comment type="catalytic activity">
    <reaction evidence="1">
        <text>4-hydroxy-4-methyl-2-oxoglutarate = 2 pyruvate</text>
        <dbReference type="Rhea" id="RHEA:22748"/>
        <dbReference type="ChEBI" id="CHEBI:15361"/>
        <dbReference type="ChEBI" id="CHEBI:58276"/>
        <dbReference type="EC" id="4.1.3.17"/>
    </reaction>
</comment>
<dbReference type="HOGENOM" id="CLU_2244747_0_0_9"/>
<evidence type="ECO:0000256" key="11">
    <source>
        <dbReference type="ARBA" id="ARBA00032305"/>
    </source>
</evidence>
<dbReference type="PANTHER" id="PTHR33254:SF4">
    <property type="entry name" value="4-HYDROXY-4-METHYL-2-OXOGLUTARATE ALDOLASE 3-RELATED"/>
    <property type="match status" value="1"/>
</dbReference>
<gene>
    <name evidence="14" type="ORF">HMPREF9088_2045</name>
</gene>
<comment type="cofactor">
    <cofactor evidence="13">
        <name>Mg(2+)</name>
        <dbReference type="ChEBI" id="CHEBI:18420"/>
    </cofactor>
</comment>